<evidence type="ECO:0000313" key="2">
    <source>
        <dbReference type="Proteomes" id="UP000679071"/>
    </source>
</evidence>
<dbReference type="KEGG" id="vg:80535681"/>
<reference evidence="2" key="1">
    <citation type="submission" date="2018-02" db="EMBL/GenBank/DDBJ databases">
        <title>A New Nudivirus from Drosophila melanogaster.</title>
        <authorList>
            <consortium name="DrosEU"/>
            <person name="Obbard D.J."/>
            <person name="Staubach F."/>
            <person name="Betancourt A."/>
        </authorList>
    </citation>
    <scope>NUCLEOTIDE SEQUENCE [LARGE SCALE GENOMIC DNA]</scope>
</reference>
<protein>
    <submittedName>
        <fullName evidence="1">DNA helicase 2</fullName>
    </submittedName>
</protein>
<dbReference type="RefSeq" id="YP_010797703.1">
    <property type="nucleotide sequence ID" value="NC_076232.1"/>
</dbReference>
<keyword evidence="1" id="KW-0547">Nucleotide-binding</keyword>
<dbReference type="Gene3D" id="3.40.50.300">
    <property type="entry name" value="P-loop containing nucleotide triphosphate hydrolases"/>
    <property type="match status" value="1"/>
</dbReference>
<dbReference type="EMBL" id="MG969167">
    <property type="protein sequence ID" value="AYP97894.1"/>
    <property type="molecule type" value="Genomic_DNA"/>
</dbReference>
<dbReference type="GeneID" id="80535681"/>
<dbReference type="Proteomes" id="UP000679071">
    <property type="component" value="Segment"/>
</dbReference>
<dbReference type="GO" id="GO:0004386">
    <property type="term" value="F:helicase activity"/>
    <property type="evidence" value="ECO:0007669"/>
    <property type="project" value="UniProtKB-KW"/>
</dbReference>
<keyword evidence="1" id="KW-0378">Hydrolase</keyword>
<name>A0A3G3E852_9VIRU</name>
<accession>A0A3G3E852</accession>
<dbReference type="SUPFAM" id="SSF52540">
    <property type="entry name" value="P-loop containing nucleoside triphosphate hydrolases"/>
    <property type="match status" value="2"/>
</dbReference>
<sequence>MMMMMVVMVVVMVVVMMVCTKSLFFIHFYLYTPIQYGSWYIYIYIKKFKKKIFFFTVNINNNRSNNLTNILSSLLFSTSSIVKTTKLPSSSPSSLLLSSSLATELPGDWKCEKYDDSVVVKLNVDAIYLKPICSRKEPRFILGTDEEYNVEHHQLEKNMYLMNKLNTEQRNIYNYIENNPNDIVIIQAGPGCGKSFVLKTIAYNQKKYFDTIIYKNDLLASFRYNSRRNSVASFMMKCLDLKYYSYLALDRQLASSMDAYEFMLTIISMLRRSSLNDVEGSIFFLDEYTVMSKPFLVVILILFEYYKIGAIICGDRNQLQNIHNSKHTVLSSYWMAKSFSKREFLLTTNERCGDTTYNSVIQLFSEYSSSSLLDEYAFAMVSAFFLRQLMEPIKYNCIHLAATHRELAQSAHMMVCQQKYPTSFYEIDMSRVRNKKNSKNNGQTLCQTQETTRYLSKITTDDANTSCDVISTNVIEKFLPYLPLVIGAPYYVEKHSEYSIGQLIEYDAEKQTVTLEMESDKLKKTFGKSSINKGVVFQPHYEYLMQNEVSGHLHNFPIYPANFMSVHKCQGCTIGGELNLMLNKTTYQGLYVALSRVMNPNQITRITVKNQMSHLVSTIINFPQYCENRVPTAEEVRAKMINYTFYDVSGIGISDNSNATFKQFGNLGFAFLATDVVSEKKEFRDLIYKLAIGYSGCVTRCLKQTPIKPTIDPNLMTMGKIIKYRDIMLALSCIDEYDRNVWLHEFLINNVDLLPLLPDNFKRDSGKMNTTNAPLKDSTILTKLTGFDSAYDLNVSSVEYIKSIAKNIIRLNTTDQLEHEKYRIEMPQPNVSIETTEFCANVYKKYQKKEICTMNWLMNELNCLLERNQNVETLKLSEGLTNQLNKNIDGSSNSSNSTTINNNINNISSSSSSNNNIDNKNAYDMIGSLSKCKTPSNSIINKLALNTGDIANKFTKINKESSMLNLQPSTSSSSSSSSSLIKTKIIDSISNNLKRCAESNKSSNVESINNNITATSNNNTNRFTNFTNTCNMSNDFAILKRKRL</sequence>
<evidence type="ECO:0000313" key="1">
    <source>
        <dbReference type="EMBL" id="AYP97894.1"/>
    </source>
</evidence>
<dbReference type="InterPro" id="IPR027417">
    <property type="entry name" value="P-loop_NTPase"/>
</dbReference>
<proteinExistence type="predicted"/>
<organism evidence="1 2">
    <name type="scientific">Mauternbach virus</name>
    <dbReference type="NCBI Taxonomy" id="2486603"/>
    <lineage>
        <taxon>Viruses</taxon>
        <taxon>Viruses incertae sedis</taxon>
        <taxon>Naldaviricetes</taxon>
        <taxon>Lefavirales</taxon>
        <taxon>Nudiviridae</taxon>
        <taxon>Alphanudivirus</taxon>
        <taxon>Alphanudivirus quartudromelanogasteris</taxon>
    </lineage>
</organism>
<keyword evidence="1" id="KW-0347">Helicase</keyword>
<keyword evidence="2" id="KW-1185">Reference proteome</keyword>
<keyword evidence="1" id="KW-0067">ATP-binding</keyword>